<dbReference type="NCBIfam" id="NF006390">
    <property type="entry name" value="PRK08639.1"/>
    <property type="match status" value="1"/>
</dbReference>
<keyword evidence="8 12" id="KW-0663">Pyridoxal phosphate</keyword>
<evidence type="ECO:0000256" key="12">
    <source>
        <dbReference type="RuleBase" id="RU362012"/>
    </source>
</evidence>
<accession>A0A1M6NCL2</accession>
<gene>
    <name evidence="12" type="primary">ilvA</name>
    <name evidence="14" type="ORF">SAMN05444280_14127</name>
</gene>
<evidence type="ECO:0000256" key="11">
    <source>
        <dbReference type="ARBA" id="ARBA00025527"/>
    </source>
</evidence>
<dbReference type="InterPro" id="IPR045865">
    <property type="entry name" value="ACT-like_dom_sf"/>
</dbReference>
<dbReference type="InterPro" id="IPR050147">
    <property type="entry name" value="Ser/Thr_Dehydratase"/>
</dbReference>
<dbReference type="SUPFAM" id="SSF53686">
    <property type="entry name" value="Tryptophan synthase beta subunit-like PLP-dependent enzymes"/>
    <property type="match status" value="1"/>
</dbReference>
<dbReference type="InterPro" id="IPR000634">
    <property type="entry name" value="Ser/Thr_deHydtase_PyrdxlP-BS"/>
</dbReference>
<dbReference type="FunFam" id="3.40.1020.10:FF:000002">
    <property type="entry name" value="L-threonine dehydratase"/>
    <property type="match status" value="1"/>
</dbReference>
<dbReference type="GO" id="GO:0006567">
    <property type="term" value="P:L-threonine catabolic process"/>
    <property type="evidence" value="ECO:0007669"/>
    <property type="project" value="TreeGrafter"/>
</dbReference>
<dbReference type="GO" id="GO:0030170">
    <property type="term" value="F:pyridoxal phosphate binding"/>
    <property type="evidence" value="ECO:0007669"/>
    <property type="project" value="InterPro"/>
</dbReference>
<evidence type="ECO:0000256" key="1">
    <source>
        <dbReference type="ARBA" id="ARBA00001274"/>
    </source>
</evidence>
<dbReference type="GO" id="GO:0003941">
    <property type="term" value="F:L-serine ammonia-lyase activity"/>
    <property type="evidence" value="ECO:0007669"/>
    <property type="project" value="TreeGrafter"/>
</dbReference>
<name>A0A1M6NCL2_9BACT</name>
<comment type="subunit">
    <text evidence="5 12">Homotetramer.</text>
</comment>
<dbReference type="STRING" id="1168035.SAMN05444280_14127"/>
<evidence type="ECO:0000256" key="2">
    <source>
        <dbReference type="ARBA" id="ARBA00001933"/>
    </source>
</evidence>
<dbReference type="InterPro" id="IPR001926">
    <property type="entry name" value="TrpB-like_PALP"/>
</dbReference>
<comment type="similarity">
    <text evidence="4 12">Belongs to the serine/threonine dehydratase family.</text>
</comment>
<evidence type="ECO:0000259" key="13">
    <source>
        <dbReference type="PROSITE" id="PS51672"/>
    </source>
</evidence>
<keyword evidence="7 12" id="KW-0412">Isoleucine biosynthesis</keyword>
<dbReference type="GO" id="GO:0006565">
    <property type="term" value="P:L-serine catabolic process"/>
    <property type="evidence" value="ECO:0007669"/>
    <property type="project" value="TreeGrafter"/>
</dbReference>
<evidence type="ECO:0000313" key="15">
    <source>
        <dbReference type="Proteomes" id="UP000184050"/>
    </source>
</evidence>
<comment type="cofactor">
    <cofactor evidence="2 12">
        <name>pyridoxal 5'-phosphate</name>
        <dbReference type="ChEBI" id="CHEBI:597326"/>
    </cofactor>
</comment>
<dbReference type="PANTHER" id="PTHR48078">
    <property type="entry name" value="THREONINE DEHYDRATASE, MITOCHONDRIAL-RELATED"/>
    <property type="match status" value="1"/>
</dbReference>
<protein>
    <recommendedName>
        <fullName evidence="12">L-threonine dehydratase</fullName>
        <ecNumber evidence="12">4.3.1.19</ecNumber>
    </recommendedName>
    <alternativeName>
        <fullName evidence="12">Threonine deaminase</fullName>
    </alternativeName>
</protein>
<keyword evidence="10 12" id="KW-0100">Branched-chain amino acid biosynthesis</keyword>
<dbReference type="CDD" id="cd01562">
    <property type="entry name" value="Thr-dehyd"/>
    <property type="match status" value="1"/>
</dbReference>
<feature type="domain" description="ACT-like" evidence="13">
    <location>
        <begin position="362"/>
        <end position="436"/>
    </location>
</feature>
<dbReference type="EMBL" id="FQZE01000041">
    <property type="protein sequence ID" value="SHJ93452.1"/>
    <property type="molecule type" value="Genomic_DNA"/>
</dbReference>
<dbReference type="Proteomes" id="UP000184050">
    <property type="component" value="Unassembled WGS sequence"/>
</dbReference>
<dbReference type="NCBIfam" id="TIGR02079">
    <property type="entry name" value="THD1"/>
    <property type="match status" value="1"/>
</dbReference>
<comment type="pathway">
    <text evidence="3 12">Amino-acid biosynthesis; L-isoleucine biosynthesis; 2-oxobutanoate from L-threonine: step 1/1.</text>
</comment>
<evidence type="ECO:0000256" key="7">
    <source>
        <dbReference type="ARBA" id="ARBA00022624"/>
    </source>
</evidence>
<evidence type="ECO:0000256" key="8">
    <source>
        <dbReference type="ARBA" id="ARBA00022898"/>
    </source>
</evidence>
<dbReference type="AlphaFoldDB" id="A0A1M6NCL2"/>
<dbReference type="GO" id="GO:0009097">
    <property type="term" value="P:isoleucine biosynthetic process"/>
    <property type="evidence" value="ECO:0007669"/>
    <property type="project" value="UniProtKB-UniRule"/>
</dbReference>
<dbReference type="Pfam" id="PF00585">
    <property type="entry name" value="Thr_dehydrat_C"/>
    <property type="match status" value="1"/>
</dbReference>
<proteinExistence type="inferred from homology"/>
<dbReference type="CDD" id="cd04907">
    <property type="entry name" value="ACT_ThrD-I_2"/>
    <property type="match status" value="1"/>
</dbReference>
<dbReference type="FunFam" id="3.40.50.1100:FF:000007">
    <property type="entry name" value="L-threonine dehydratase catabolic TdcB"/>
    <property type="match status" value="1"/>
</dbReference>
<dbReference type="PROSITE" id="PS00165">
    <property type="entry name" value="DEHYDRATASE_SER_THR"/>
    <property type="match status" value="1"/>
</dbReference>
<evidence type="ECO:0000313" key="14">
    <source>
        <dbReference type="EMBL" id="SHJ93452.1"/>
    </source>
</evidence>
<dbReference type="UniPathway" id="UPA00047">
    <property type="reaction ID" value="UER00054"/>
</dbReference>
<dbReference type="SUPFAM" id="SSF55021">
    <property type="entry name" value="ACT-like"/>
    <property type="match status" value="1"/>
</dbReference>
<evidence type="ECO:0000256" key="6">
    <source>
        <dbReference type="ARBA" id="ARBA00022605"/>
    </source>
</evidence>
<keyword evidence="15" id="KW-1185">Reference proteome</keyword>
<organism evidence="14 15">
    <name type="scientific">Tangfeifania diversioriginum</name>
    <dbReference type="NCBI Taxonomy" id="1168035"/>
    <lineage>
        <taxon>Bacteria</taxon>
        <taxon>Pseudomonadati</taxon>
        <taxon>Bacteroidota</taxon>
        <taxon>Bacteroidia</taxon>
        <taxon>Marinilabiliales</taxon>
        <taxon>Prolixibacteraceae</taxon>
        <taxon>Tangfeifania</taxon>
    </lineage>
</organism>
<evidence type="ECO:0000256" key="5">
    <source>
        <dbReference type="ARBA" id="ARBA00011881"/>
    </source>
</evidence>
<keyword evidence="9 12" id="KW-0456">Lyase</keyword>
<evidence type="ECO:0000256" key="10">
    <source>
        <dbReference type="ARBA" id="ARBA00023304"/>
    </source>
</evidence>
<keyword evidence="6 12" id="KW-0028">Amino-acid biosynthesis</keyword>
<dbReference type="EC" id="4.3.1.19" evidence="12"/>
<dbReference type="InterPro" id="IPR001721">
    <property type="entry name" value="TD_ACT-like"/>
</dbReference>
<dbReference type="InterPro" id="IPR011820">
    <property type="entry name" value="IlvA"/>
</dbReference>
<evidence type="ECO:0000256" key="4">
    <source>
        <dbReference type="ARBA" id="ARBA00010869"/>
    </source>
</evidence>
<dbReference type="GO" id="GO:0004794">
    <property type="term" value="F:threonine deaminase activity"/>
    <property type="evidence" value="ECO:0007669"/>
    <property type="project" value="UniProtKB-UniRule"/>
</dbReference>
<dbReference type="PANTHER" id="PTHR48078:SF11">
    <property type="entry name" value="THREONINE DEHYDRATASE, MITOCHONDRIAL"/>
    <property type="match status" value="1"/>
</dbReference>
<dbReference type="Pfam" id="PF00291">
    <property type="entry name" value="PALP"/>
    <property type="match status" value="1"/>
</dbReference>
<dbReference type="FunFam" id="3.40.50.1100:FF:000005">
    <property type="entry name" value="Threonine dehydratase catabolic"/>
    <property type="match status" value="1"/>
</dbReference>
<dbReference type="InterPro" id="IPR036052">
    <property type="entry name" value="TrpB-like_PALP_sf"/>
</dbReference>
<evidence type="ECO:0000256" key="9">
    <source>
        <dbReference type="ARBA" id="ARBA00023239"/>
    </source>
</evidence>
<comment type="catalytic activity">
    <reaction evidence="1 12">
        <text>L-threonine = 2-oxobutanoate + NH4(+)</text>
        <dbReference type="Rhea" id="RHEA:22108"/>
        <dbReference type="ChEBI" id="CHEBI:16763"/>
        <dbReference type="ChEBI" id="CHEBI:28938"/>
        <dbReference type="ChEBI" id="CHEBI:57926"/>
        <dbReference type="EC" id="4.3.1.19"/>
    </reaction>
</comment>
<sequence>MMRRSLTGNKTRLSVYCYLCIKRNRMNADKKYFPRLEDITQAKITLNKIASHTPLEKNRNLSEEFNSNIFLKREDLQTVRSYKIRGAYNKIAQLPKSSLQKGVVCASAGNHAQGVAFSCSRLNIKGKIYMPATTPKQKIRQVEMFGKKNVEIILTGDTYDTAENEAKADCKKTGMAFIHPFDDEQIIEGQATVGLEILQDTKDPIDYLFIPVGGGGLAAGVGAYFKQVSPKTKIIGVEPEGAPSMKKSLEAGKNIELSTIDKFVDGASVQKVGALTFDVCREVIDEMVTVPEGRICTKILELYNHDALVIEPAGALSITALEQFQNEVKGKNVVCIVSGSNNDITRMEEIKERSLLFEGLKHYFIVRFPQRAGALRTFVDVVLGPNDDVTHFEYSKKTNREKGPAVIGIEVQQKEDYYGLVKRMEENGFIYEYLNEKPDLFQFLV</sequence>
<comment type="function">
    <text evidence="11 12">Catalyzes the anaerobic formation of alpha-ketobutyrate and ammonia from threonine in a two-step reaction. The first step involved a dehydration of threonine and a production of enamine intermediates (aminocrotonate), which tautomerizes to its imine form (iminobutyrate). Both intermediates are unstable and short-lived. The second step is the nonenzymatic hydrolysis of the enamine/imine intermediates to form 2-ketobutyrate and free ammonia. In the low water environment of the cell, the second step is accelerated by RidA.</text>
</comment>
<dbReference type="PROSITE" id="PS51672">
    <property type="entry name" value="ACT_LIKE"/>
    <property type="match status" value="1"/>
</dbReference>
<evidence type="ECO:0000256" key="3">
    <source>
        <dbReference type="ARBA" id="ARBA00004810"/>
    </source>
</evidence>
<dbReference type="Gene3D" id="3.40.50.1100">
    <property type="match status" value="2"/>
</dbReference>
<reference evidence="14 15" key="1">
    <citation type="submission" date="2016-11" db="EMBL/GenBank/DDBJ databases">
        <authorList>
            <person name="Jaros S."/>
            <person name="Januszkiewicz K."/>
            <person name="Wedrychowicz H."/>
        </authorList>
    </citation>
    <scope>NUCLEOTIDE SEQUENCE [LARGE SCALE GENOMIC DNA]</scope>
    <source>
        <strain evidence="14 15">DSM 27063</strain>
    </source>
</reference>